<evidence type="ECO:0000256" key="6">
    <source>
        <dbReference type="SAM" id="Phobius"/>
    </source>
</evidence>
<feature type="transmembrane region" description="Helical" evidence="6">
    <location>
        <begin position="185"/>
        <end position="210"/>
    </location>
</feature>
<sequence length="580" mass="63546">MSPCSSITQPECLMPSPTVETMNPLHPKKTSTTEDGVAENNILVELGYVAVYRRVFRSLANMCMVISLTSPLSAIMITSSYQIVYGGYWGLSWGWIIPNVLMLPEVLAVAELASSMPVNGSFYWWAGALAPPAWSHAVSFITGWLNVLTMFASTAAFAYAVSTSLSYVVTIAVPDMVWTDAQMMALSLAVIVVWGALMTLNLEGIAFVYISMGKNATSSLIFQTEQTHAILVLVQAVMLILGLPISHAIKNEPFASAQAVFGEYLNSSDWGPGVAVPYSWFCALWVNSAWMVPVYVAEETHNASKEIPKSLLYTFTVTAVSGLVVCLICAFCITDIEALAADTSYVPFPILVVEQQKGKTSSDNRFHHTRGYPLFNLIYDHMGKAASLTLFAIVIPVAFIGGSGTLVTYASQIAAFSRDGGFPWHERMSYVHPRLNMPIYSLALLGTGTFLVLIIALSPQASSIIYSLSVVSSLVTFIIPVCFRITAGDRWVPGPWNLGRWSIPTHILTVITQAYFIIMECFPSQRAWTAATFNYNFALTVGAFLISCGFYWGTGRKNYKGLDLEALEAWRRHHRAGHVG</sequence>
<feature type="transmembrane region" description="Helical" evidence="6">
    <location>
        <begin position="311"/>
        <end position="333"/>
    </location>
</feature>
<evidence type="ECO:0000313" key="8">
    <source>
        <dbReference type="Proteomes" id="UP001143548"/>
    </source>
</evidence>
<feature type="transmembrane region" description="Helical" evidence="6">
    <location>
        <begin position="62"/>
        <end position="84"/>
    </location>
</feature>
<keyword evidence="2" id="KW-0813">Transport</keyword>
<feature type="transmembrane region" description="Helical" evidence="6">
    <location>
        <begin position="498"/>
        <end position="518"/>
    </location>
</feature>
<gene>
    <name evidence="7" type="ORF">AbraCBS73388_007396</name>
</gene>
<feature type="transmembrane region" description="Helical" evidence="6">
    <location>
        <begin position="151"/>
        <end position="173"/>
    </location>
</feature>
<evidence type="ECO:0008006" key="9">
    <source>
        <dbReference type="Google" id="ProtNLM"/>
    </source>
</evidence>
<dbReference type="AlphaFoldDB" id="A0A9W6DN36"/>
<keyword evidence="3 6" id="KW-0812">Transmembrane</keyword>
<evidence type="ECO:0000256" key="5">
    <source>
        <dbReference type="ARBA" id="ARBA00023136"/>
    </source>
</evidence>
<dbReference type="PANTHER" id="PTHR45649">
    <property type="entry name" value="AMINO-ACID PERMEASE BAT1"/>
    <property type="match status" value="1"/>
</dbReference>
<organism evidence="7 8">
    <name type="scientific">Aspergillus brasiliensis</name>
    <dbReference type="NCBI Taxonomy" id="319629"/>
    <lineage>
        <taxon>Eukaryota</taxon>
        <taxon>Fungi</taxon>
        <taxon>Dikarya</taxon>
        <taxon>Ascomycota</taxon>
        <taxon>Pezizomycotina</taxon>
        <taxon>Eurotiomycetes</taxon>
        <taxon>Eurotiomycetidae</taxon>
        <taxon>Eurotiales</taxon>
        <taxon>Aspergillaceae</taxon>
        <taxon>Aspergillus</taxon>
        <taxon>Aspergillus subgen. Circumdati</taxon>
    </lineage>
</organism>
<proteinExistence type="predicted"/>
<feature type="transmembrane region" description="Helical" evidence="6">
    <location>
        <begin position="230"/>
        <end position="249"/>
    </location>
</feature>
<feature type="transmembrane region" description="Helical" evidence="6">
    <location>
        <begin position="122"/>
        <end position="145"/>
    </location>
</feature>
<reference evidence="7" key="1">
    <citation type="submission" date="2022-07" db="EMBL/GenBank/DDBJ databases">
        <title>Taxonomy of Aspergillus series Nigri: significant species reduction supported by multi-species coalescent approaches.</title>
        <authorList>
            <person name="Bian C."/>
            <person name="Kusuya Y."/>
            <person name="Sklenar F."/>
            <person name="D'hooge E."/>
            <person name="Yaguchi T."/>
            <person name="Takahashi H."/>
            <person name="Hubka V."/>
        </authorList>
    </citation>
    <scope>NUCLEOTIDE SEQUENCE</scope>
    <source>
        <strain evidence="7">CBS 733.88</strain>
    </source>
</reference>
<dbReference type="PANTHER" id="PTHR45649:SF26">
    <property type="entry name" value="OS04G0435100 PROTEIN"/>
    <property type="match status" value="1"/>
</dbReference>
<evidence type="ECO:0000256" key="1">
    <source>
        <dbReference type="ARBA" id="ARBA00004141"/>
    </source>
</evidence>
<dbReference type="GO" id="GO:0016020">
    <property type="term" value="C:membrane"/>
    <property type="evidence" value="ECO:0007669"/>
    <property type="project" value="UniProtKB-SubCell"/>
</dbReference>
<feature type="transmembrane region" description="Helical" evidence="6">
    <location>
        <begin position="388"/>
        <end position="417"/>
    </location>
</feature>
<dbReference type="Gene3D" id="1.20.1740.10">
    <property type="entry name" value="Amino acid/polyamine transporter I"/>
    <property type="match status" value="1"/>
</dbReference>
<keyword evidence="5 6" id="KW-0472">Membrane</keyword>
<evidence type="ECO:0000313" key="7">
    <source>
        <dbReference type="EMBL" id="GKZ21500.1"/>
    </source>
</evidence>
<protein>
    <recommendedName>
        <fullName evidence="9">Amino acid permease/ SLC12A domain-containing protein</fullName>
    </recommendedName>
</protein>
<dbReference type="Proteomes" id="UP001143548">
    <property type="component" value="Unassembled WGS sequence"/>
</dbReference>
<dbReference type="EMBL" id="BROQ01000040">
    <property type="protein sequence ID" value="GKZ21500.1"/>
    <property type="molecule type" value="Genomic_DNA"/>
</dbReference>
<feature type="transmembrane region" description="Helical" evidence="6">
    <location>
        <begin position="530"/>
        <end position="552"/>
    </location>
</feature>
<name>A0A9W6DN36_9EURO</name>
<feature type="transmembrane region" description="Helical" evidence="6">
    <location>
        <begin position="464"/>
        <end position="486"/>
    </location>
</feature>
<keyword evidence="4 6" id="KW-1133">Transmembrane helix</keyword>
<accession>A0A9W6DN36</accession>
<evidence type="ECO:0000256" key="4">
    <source>
        <dbReference type="ARBA" id="ARBA00022989"/>
    </source>
</evidence>
<feature type="transmembrane region" description="Helical" evidence="6">
    <location>
        <begin position="437"/>
        <end position="457"/>
    </location>
</feature>
<dbReference type="Pfam" id="PF13520">
    <property type="entry name" value="AA_permease_2"/>
    <property type="match status" value="1"/>
</dbReference>
<dbReference type="GO" id="GO:0022857">
    <property type="term" value="F:transmembrane transporter activity"/>
    <property type="evidence" value="ECO:0007669"/>
    <property type="project" value="InterPro"/>
</dbReference>
<comment type="caution">
    <text evidence="7">The sequence shown here is derived from an EMBL/GenBank/DDBJ whole genome shotgun (WGS) entry which is preliminary data.</text>
</comment>
<dbReference type="InterPro" id="IPR002293">
    <property type="entry name" value="AA/rel_permease1"/>
</dbReference>
<comment type="subcellular location">
    <subcellularLocation>
        <location evidence="1">Membrane</location>
        <topology evidence="1">Multi-pass membrane protein</topology>
    </subcellularLocation>
</comment>
<evidence type="ECO:0000256" key="2">
    <source>
        <dbReference type="ARBA" id="ARBA00022448"/>
    </source>
</evidence>
<evidence type="ECO:0000256" key="3">
    <source>
        <dbReference type="ARBA" id="ARBA00022692"/>
    </source>
</evidence>